<dbReference type="Proteomes" id="UP000190648">
    <property type="component" value="Unassembled WGS sequence"/>
</dbReference>
<dbReference type="AlphaFoldDB" id="A0A1V4JYA3"/>
<keyword evidence="3" id="KW-1185">Reference proteome</keyword>
<feature type="region of interest" description="Disordered" evidence="1">
    <location>
        <begin position="1"/>
        <end position="49"/>
    </location>
</feature>
<evidence type="ECO:0000313" key="3">
    <source>
        <dbReference type="Proteomes" id="UP000190648"/>
    </source>
</evidence>
<sequence>MLRSDTAPPFPRSRWRAERGCARHRDPEAAEAVSGRGVQRPLSAERARGAPGATQIMKLLLYFLKVWSRTKSSREFFANHL</sequence>
<gene>
    <name evidence="2" type="ORF">AV530_007578</name>
</gene>
<protein>
    <submittedName>
        <fullName evidence="2">Uncharacterized protein</fullName>
    </submittedName>
</protein>
<feature type="compositionally biased region" description="Basic and acidic residues" evidence="1">
    <location>
        <begin position="15"/>
        <end position="28"/>
    </location>
</feature>
<organism evidence="2 3">
    <name type="scientific">Patagioenas fasciata monilis</name>
    <dbReference type="NCBI Taxonomy" id="372326"/>
    <lineage>
        <taxon>Eukaryota</taxon>
        <taxon>Metazoa</taxon>
        <taxon>Chordata</taxon>
        <taxon>Craniata</taxon>
        <taxon>Vertebrata</taxon>
        <taxon>Euteleostomi</taxon>
        <taxon>Archelosauria</taxon>
        <taxon>Archosauria</taxon>
        <taxon>Dinosauria</taxon>
        <taxon>Saurischia</taxon>
        <taxon>Theropoda</taxon>
        <taxon>Coelurosauria</taxon>
        <taxon>Aves</taxon>
        <taxon>Neognathae</taxon>
        <taxon>Neoaves</taxon>
        <taxon>Columbimorphae</taxon>
        <taxon>Columbiformes</taxon>
        <taxon>Columbidae</taxon>
        <taxon>Patagioenas</taxon>
    </lineage>
</organism>
<dbReference type="EMBL" id="LSYS01005497">
    <property type="protein sequence ID" value="OPJ77192.1"/>
    <property type="molecule type" value="Genomic_DNA"/>
</dbReference>
<evidence type="ECO:0000256" key="1">
    <source>
        <dbReference type="SAM" id="MobiDB-lite"/>
    </source>
</evidence>
<comment type="caution">
    <text evidence="2">The sequence shown here is derived from an EMBL/GenBank/DDBJ whole genome shotgun (WGS) entry which is preliminary data.</text>
</comment>
<evidence type="ECO:0000313" key="2">
    <source>
        <dbReference type="EMBL" id="OPJ77192.1"/>
    </source>
</evidence>
<name>A0A1V4JYA3_PATFA</name>
<accession>A0A1V4JYA3</accession>
<reference evidence="2 3" key="1">
    <citation type="submission" date="2016-02" db="EMBL/GenBank/DDBJ databases">
        <title>Band-tailed pigeon sequencing and assembly.</title>
        <authorList>
            <person name="Soares A.E."/>
            <person name="Novak B.J."/>
            <person name="Rice E.S."/>
            <person name="O'Connell B."/>
            <person name="Chang D."/>
            <person name="Weber S."/>
            <person name="Shapiro B."/>
        </authorList>
    </citation>
    <scope>NUCLEOTIDE SEQUENCE [LARGE SCALE GENOMIC DNA]</scope>
    <source>
        <strain evidence="2">BTP2013</strain>
        <tissue evidence="2">Blood</tissue>
    </source>
</reference>
<proteinExistence type="predicted"/>